<sequence>MLIGISGMISCGKSTLIHKLVSHYKDQCLFLDEYEEDDEVFNTFLKWLYEGKKNISLGLQTYVVENHLWRVNNVLDTFEKRNMKQNENFVFIDRFILEHYIFAHVNFQNANSKYFSAYQKAFEEAVTKKELPDFVIYLDLDFETFQKRIFKRGRKVEIENFNQNKEYFEVLLNAYKQNFTKLCDKFGVPYITLNTINLDETQVLVKVISVLEEFKNKQNLNMKVEQ</sequence>
<reference evidence="2" key="1">
    <citation type="submission" date="2024-01" db="EMBL/GenBank/DDBJ databases">
        <title>Genome sequence of Mycoplasma ciconiae type strain DSM 25251.</title>
        <authorList>
            <person name="Spergser J."/>
        </authorList>
    </citation>
    <scope>NUCLEOTIDE SEQUENCE [LARGE SCALE GENOMIC DNA]</scope>
    <source>
        <strain evidence="2">DSM 25251</strain>
    </source>
</reference>
<organism evidence="2 3">
    <name type="scientific">Mycoplasmopsis ciconiae</name>
    <dbReference type="NCBI Taxonomy" id="561067"/>
    <lineage>
        <taxon>Bacteria</taxon>
        <taxon>Bacillati</taxon>
        <taxon>Mycoplasmatota</taxon>
        <taxon>Mycoplasmoidales</taxon>
        <taxon>Metamycoplasmataceae</taxon>
        <taxon>Mycoplasmopsis</taxon>
    </lineage>
</organism>
<dbReference type="Pfam" id="PF01712">
    <property type="entry name" value="dNK"/>
    <property type="match status" value="1"/>
</dbReference>
<proteinExistence type="predicted"/>
<dbReference type="Proteomes" id="UP001344817">
    <property type="component" value="Unassembled WGS sequence"/>
</dbReference>
<feature type="domain" description="Deoxynucleoside kinase" evidence="1">
    <location>
        <begin position="3"/>
        <end position="199"/>
    </location>
</feature>
<dbReference type="SUPFAM" id="SSF52540">
    <property type="entry name" value="P-loop containing nucleoside triphosphate hydrolases"/>
    <property type="match status" value="1"/>
</dbReference>
<accession>A0ABU7MKV6</accession>
<dbReference type="InterPro" id="IPR002624">
    <property type="entry name" value="DCK/DGK"/>
</dbReference>
<keyword evidence="3" id="KW-1185">Reference proteome</keyword>
<dbReference type="PIRSF" id="PIRSF000705">
    <property type="entry name" value="DNK"/>
    <property type="match status" value="1"/>
</dbReference>
<dbReference type="RefSeq" id="WP_330500576.1">
    <property type="nucleotide sequence ID" value="NZ_JAZDWZ010000002.1"/>
</dbReference>
<dbReference type="GO" id="GO:0016301">
    <property type="term" value="F:kinase activity"/>
    <property type="evidence" value="ECO:0007669"/>
    <property type="project" value="UniProtKB-KW"/>
</dbReference>
<evidence type="ECO:0000313" key="3">
    <source>
        <dbReference type="Proteomes" id="UP001344817"/>
    </source>
</evidence>
<dbReference type="PANTHER" id="PTHR10513:SF35">
    <property type="entry name" value="DEOXYADENOSINE KINASE"/>
    <property type="match status" value="1"/>
</dbReference>
<name>A0ABU7MKV6_9BACT</name>
<dbReference type="PANTHER" id="PTHR10513">
    <property type="entry name" value="DEOXYNUCLEOSIDE KINASE"/>
    <property type="match status" value="1"/>
</dbReference>
<dbReference type="InterPro" id="IPR031314">
    <property type="entry name" value="DNK_dom"/>
</dbReference>
<dbReference type="EMBL" id="JAZDWZ010000002">
    <property type="protein sequence ID" value="MEE3928164.1"/>
    <property type="molecule type" value="Genomic_DNA"/>
</dbReference>
<keyword evidence="2" id="KW-0418">Kinase</keyword>
<dbReference type="InterPro" id="IPR027417">
    <property type="entry name" value="P-loop_NTPase"/>
</dbReference>
<keyword evidence="2" id="KW-0808">Transferase</keyword>
<comment type="caution">
    <text evidence="2">The sequence shown here is derived from an EMBL/GenBank/DDBJ whole genome shotgun (WGS) entry which is preliminary data.</text>
</comment>
<dbReference type="Gene3D" id="3.40.50.300">
    <property type="entry name" value="P-loop containing nucleotide triphosphate hydrolases"/>
    <property type="match status" value="1"/>
</dbReference>
<evidence type="ECO:0000313" key="2">
    <source>
        <dbReference type="EMBL" id="MEE3928164.1"/>
    </source>
</evidence>
<protein>
    <submittedName>
        <fullName evidence="2">Deoxynucleoside kinase</fullName>
    </submittedName>
</protein>
<evidence type="ECO:0000259" key="1">
    <source>
        <dbReference type="Pfam" id="PF01712"/>
    </source>
</evidence>
<dbReference type="InterPro" id="IPR050566">
    <property type="entry name" value="Deoxyribonucleoside_kinase"/>
</dbReference>
<gene>
    <name evidence="2" type="ORF">V2E24_01050</name>
</gene>